<dbReference type="FunFam" id="3.40.50.720:FF:000084">
    <property type="entry name" value="Short-chain dehydrogenase reductase"/>
    <property type="match status" value="1"/>
</dbReference>
<keyword evidence="5" id="KW-1185">Reference proteome</keyword>
<dbReference type="Proteomes" id="UP000799429">
    <property type="component" value="Unassembled WGS sequence"/>
</dbReference>
<dbReference type="PRINTS" id="PR00081">
    <property type="entry name" value="GDHRDH"/>
</dbReference>
<comment type="similarity">
    <text evidence="1">Belongs to the short-chain dehydrogenases/reductases (SDR) family.</text>
</comment>
<protein>
    <submittedName>
        <fullName evidence="4">Short chain dehydrogenase/ reductase</fullName>
    </submittedName>
</protein>
<reference evidence="4" key="1">
    <citation type="journal article" date="2020" name="Stud. Mycol.">
        <title>101 Dothideomycetes genomes: a test case for predicting lifestyles and emergence of pathogens.</title>
        <authorList>
            <person name="Haridas S."/>
            <person name="Albert R."/>
            <person name="Binder M."/>
            <person name="Bloem J."/>
            <person name="Labutti K."/>
            <person name="Salamov A."/>
            <person name="Andreopoulos B."/>
            <person name="Baker S."/>
            <person name="Barry K."/>
            <person name="Bills G."/>
            <person name="Bluhm B."/>
            <person name="Cannon C."/>
            <person name="Castanera R."/>
            <person name="Culley D."/>
            <person name="Daum C."/>
            <person name="Ezra D."/>
            <person name="Gonzalez J."/>
            <person name="Henrissat B."/>
            <person name="Kuo A."/>
            <person name="Liang C."/>
            <person name="Lipzen A."/>
            <person name="Lutzoni F."/>
            <person name="Magnuson J."/>
            <person name="Mondo S."/>
            <person name="Nolan M."/>
            <person name="Ohm R."/>
            <person name="Pangilinan J."/>
            <person name="Park H.-J."/>
            <person name="Ramirez L."/>
            <person name="Alfaro M."/>
            <person name="Sun H."/>
            <person name="Tritt A."/>
            <person name="Yoshinaga Y."/>
            <person name="Zwiers L.-H."/>
            <person name="Turgeon B."/>
            <person name="Goodwin S."/>
            <person name="Spatafora J."/>
            <person name="Crous P."/>
            <person name="Grigoriev I."/>
        </authorList>
    </citation>
    <scope>NUCLEOTIDE SEQUENCE</scope>
    <source>
        <strain evidence="4">CBS 101060</strain>
    </source>
</reference>
<dbReference type="GO" id="GO:0016614">
    <property type="term" value="F:oxidoreductase activity, acting on CH-OH group of donors"/>
    <property type="evidence" value="ECO:0007669"/>
    <property type="project" value="UniProtKB-ARBA"/>
</dbReference>
<sequence length="250" mass="25838">MSQKLSGKVALVTGASKGIGRATALALAADGATVAVNYLSSASSASDVVSQIGTDRATAIRADVSTPEGQKSLVAETVQKYGKIDILVLNAGSLLQNGGIDDIDEETFDRLFAVNVRGPLFMAKAAIPYIPAGGRIMFFSTSLTKVSGITPNYLLYAATKGAVEQMASVLAKTLASKNVTVNTICPGPIGTDAFFVGKTEQMVKGVAGMNPFGRIGTPEEIAGVVKFVASEESSWMTGQCFRINGGMTVG</sequence>
<comment type="caution">
    <text evidence="4">The sequence shown here is derived from an EMBL/GenBank/DDBJ whole genome shotgun (WGS) entry which is preliminary data.</text>
</comment>
<dbReference type="OrthoDB" id="47007at2759"/>
<proteinExistence type="inferred from homology"/>
<dbReference type="InterPro" id="IPR002347">
    <property type="entry name" value="SDR_fam"/>
</dbReference>
<dbReference type="EMBL" id="MU006099">
    <property type="protein sequence ID" value="KAF2837550.1"/>
    <property type="molecule type" value="Genomic_DNA"/>
</dbReference>
<keyword evidence="2" id="KW-0521">NADP</keyword>
<dbReference type="InterPro" id="IPR036291">
    <property type="entry name" value="NAD(P)-bd_dom_sf"/>
</dbReference>
<name>A0A9P4S7P6_9PEZI</name>
<dbReference type="AlphaFoldDB" id="A0A9P4S7P6"/>
<evidence type="ECO:0000313" key="5">
    <source>
        <dbReference type="Proteomes" id="UP000799429"/>
    </source>
</evidence>
<evidence type="ECO:0000256" key="2">
    <source>
        <dbReference type="ARBA" id="ARBA00022857"/>
    </source>
</evidence>
<evidence type="ECO:0000313" key="4">
    <source>
        <dbReference type="EMBL" id="KAF2837550.1"/>
    </source>
</evidence>
<gene>
    <name evidence="4" type="ORF">M501DRAFT_937337</name>
</gene>
<dbReference type="Pfam" id="PF13561">
    <property type="entry name" value="adh_short_C2"/>
    <property type="match status" value="1"/>
</dbReference>
<dbReference type="Gene3D" id="3.40.50.720">
    <property type="entry name" value="NAD(P)-binding Rossmann-like Domain"/>
    <property type="match status" value="1"/>
</dbReference>
<dbReference type="PROSITE" id="PS00061">
    <property type="entry name" value="ADH_SHORT"/>
    <property type="match status" value="1"/>
</dbReference>
<dbReference type="PRINTS" id="PR00080">
    <property type="entry name" value="SDRFAMILY"/>
</dbReference>
<dbReference type="PANTHER" id="PTHR48107:SF7">
    <property type="entry name" value="RE15974P"/>
    <property type="match status" value="1"/>
</dbReference>
<keyword evidence="3" id="KW-0560">Oxidoreductase</keyword>
<evidence type="ECO:0000256" key="3">
    <source>
        <dbReference type="ARBA" id="ARBA00023002"/>
    </source>
</evidence>
<organism evidence="4 5">
    <name type="scientific">Patellaria atrata CBS 101060</name>
    <dbReference type="NCBI Taxonomy" id="1346257"/>
    <lineage>
        <taxon>Eukaryota</taxon>
        <taxon>Fungi</taxon>
        <taxon>Dikarya</taxon>
        <taxon>Ascomycota</taxon>
        <taxon>Pezizomycotina</taxon>
        <taxon>Dothideomycetes</taxon>
        <taxon>Dothideomycetes incertae sedis</taxon>
        <taxon>Patellariales</taxon>
        <taxon>Patellariaceae</taxon>
        <taxon>Patellaria</taxon>
    </lineage>
</organism>
<dbReference type="InterPro" id="IPR020904">
    <property type="entry name" value="Sc_DH/Rdtase_CS"/>
</dbReference>
<dbReference type="SUPFAM" id="SSF51735">
    <property type="entry name" value="NAD(P)-binding Rossmann-fold domains"/>
    <property type="match status" value="1"/>
</dbReference>
<evidence type="ECO:0000256" key="1">
    <source>
        <dbReference type="ARBA" id="ARBA00006484"/>
    </source>
</evidence>
<accession>A0A9P4S7P6</accession>
<dbReference type="PANTHER" id="PTHR48107">
    <property type="entry name" value="NADPH-DEPENDENT ALDEHYDE REDUCTASE-LIKE PROTEIN, CHLOROPLASTIC-RELATED"/>
    <property type="match status" value="1"/>
</dbReference>